<dbReference type="RefSeq" id="WP_379560158.1">
    <property type="nucleotide sequence ID" value="NZ_JBHUMX010000003.1"/>
</dbReference>
<dbReference type="GO" id="GO:0016787">
    <property type="term" value="F:hydrolase activity"/>
    <property type="evidence" value="ECO:0007669"/>
    <property type="project" value="UniProtKB-KW"/>
</dbReference>
<evidence type="ECO:0000313" key="2">
    <source>
        <dbReference type="EMBL" id="MFD2627514.1"/>
    </source>
</evidence>
<dbReference type="SUPFAM" id="SSF53474">
    <property type="entry name" value="alpha/beta-Hydrolases"/>
    <property type="match status" value="1"/>
</dbReference>
<name>A0ABW5PW41_9BACI</name>
<dbReference type="InterPro" id="IPR050266">
    <property type="entry name" value="AB_hydrolase_sf"/>
</dbReference>
<comment type="caution">
    <text evidence="2">The sequence shown here is derived from an EMBL/GenBank/DDBJ whole genome shotgun (WGS) entry which is preliminary data.</text>
</comment>
<organism evidence="2 3">
    <name type="scientific">Oceanobacillus kapialis</name>
    <dbReference type="NCBI Taxonomy" id="481353"/>
    <lineage>
        <taxon>Bacteria</taxon>
        <taxon>Bacillati</taxon>
        <taxon>Bacillota</taxon>
        <taxon>Bacilli</taxon>
        <taxon>Bacillales</taxon>
        <taxon>Bacillaceae</taxon>
        <taxon>Oceanobacillus</taxon>
    </lineage>
</organism>
<dbReference type="PANTHER" id="PTHR43798:SF5">
    <property type="entry name" value="MONOACYLGLYCEROL LIPASE ABHD6"/>
    <property type="match status" value="1"/>
</dbReference>
<gene>
    <name evidence="2" type="ORF">ACFSUN_01760</name>
</gene>
<sequence length="228" mass="25429">MELIKKQTELNGNTFNYLEGGDPSALPIVALHSLGNSATSWVHVAAGLEGDYRFIALDQRGHGESVRTDTYSFEEMREDLLLFVDALNLERFILLGHSMGGTVSYLFSQQYPARLEKLIVVDTPPPFPDEPIEIPPEPVEPLPFDWKALQSIMGQLNSPNPTWWEKLSAIITPTLIIGGSSSNIPQDKLREVSELIPDCKMVTVDGAGHHVHHDKLPEFLTILNNYLD</sequence>
<accession>A0ABW5PW41</accession>
<dbReference type="PANTHER" id="PTHR43798">
    <property type="entry name" value="MONOACYLGLYCEROL LIPASE"/>
    <property type="match status" value="1"/>
</dbReference>
<dbReference type="Proteomes" id="UP001597451">
    <property type="component" value="Unassembled WGS sequence"/>
</dbReference>
<evidence type="ECO:0000259" key="1">
    <source>
        <dbReference type="Pfam" id="PF00561"/>
    </source>
</evidence>
<protein>
    <submittedName>
        <fullName evidence="2">Alpha/beta fold hydrolase</fullName>
    </submittedName>
</protein>
<keyword evidence="2" id="KW-0378">Hydrolase</keyword>
<proteinExistence type="predicted"/>
<dbReference type="InterPro" id="IPR029058">
    <property type="entry name" value="AB_hydrolase_fold"/>
</dbReference>
<reference evidence="3" key="1">
    <citation type="journal article" date="2019" name="Int. J. Syst. Evol. Microbiol.">
        <title>The Global Catalogue of Microorganisms (GCM) 10K type strain sequencing project: providing services to taxonomists for standard genome sequencing and annotation.</title>
        <authorList>
            <consortium name="The Broad Institute Genomics Platform"/>
            <consortium name="The Broad Institute Genome Sequencing Center for Infectious Disease"/>
            <person name="Wu L."/>
            <person name="Ma J."/>
        </authorList>
    </citation>
    <scope>NUCLEOTIDE SEQUENCE [LARGE SCALE GENOMIC DNA]</scope>
    <source>
        <strain evidence="3">TISTR 1858</strain>
    </source>
</reference>
<evidence type="ECO:0000313" key="3">
    <source>
        <dbReference type="Proteomes" id="UP001597451"/>
    </source>
</evidence>
<dbReference type="InterPro" id="IPR000073">
    <property type="entry name" value="AB_hydrolase_1"/>
</dbReference>
<dbReference type="PRINTS" id="PR00111">
    <property type="entry name" value="ABHYDROLASE"/>
</dbReference>
<keyword evidence="3" id="KW-1185">Reference proteome</keyword>
<dbReference type="Pfam" id="PF00561">
    <property type="entry name" value="Abhydrolase_1"/>
    <property type="match status" value="1"/>
</dbReference>
<feature type="domain" description="AB hydrolase-1" evidence="1">
    <location>
        <begin position="27"/>
        <end position="129"/>
    </location>
</feature>
<dbReference type="EMBL" id="JBHUMX010000003">
    <property type="protein sequence ID" value="MFD2627514.1"/>
    <property type="molecule type" value="Genomic_DNA"/>
</dbReference>
<dbReference type="Gene3D" id="3.40.50.1820">
    <property type="entry name" value="alpha/beta hydrolase"/>
    <property type="match status" value="2"/>
</dbReference>